<feature type="transmembrane region" description="Helical" evidence="1">
    <location>
        <begin position="150"/>
        <end position="167"/>
    </location>
</feature>
<keyword evidence="1" id="KW-0812">Transmembrane</keyword>
<feature type="transmembrane region" description="Helical" evidence="1">
    <location>
        <begin position="187"/>
        <end position="205"/>
    </location>
</feature>
<name>A0A7Y9I4F7_9ACTN</name>
<evidence type="ECO:0000256" key="1">
    <source>
        <dbReference type="SAM" id="Phobius"/>
    </source>
</evidence>
<feature type="transmembrane region" description="Helical" evidence="1">
    <location>
        <begin position="236"/>
        <end position="259"/>
    </location>
</feature>
<dbReference type="Proteomes" id="UP000569914">
    <property type="component" value="Unassembled WGS sequence"/>
</dbReference>
<dbReference type="PANTHER" id="PTHR36832">
    <property type="entry name" value="SLR1174 PROTEIN-RELATED"/>
    <property type="match status" value="1"/>
</dbReference>
<evidence type="ECO:0000313" key="2">
    <source>
        <dbReference type="EMBL" id="NYE69861.1"/>
    </source>
</evidence>
<keyword evidence="1" id="KW-1133">Transmembrane helix</keyword>
<organism evidence="2 3">
    <name type="scientific">Microlunatus parietis</name>
    <dbReference type="NCBI Taxonomy" id="682979"/>
    <lineage>
        <taxon>Bacteria</taxon>
        <taxon>Bacillati</taxon>
        <taxon>Actinomycetota</taxon>
        <taxon>Actinomycetes</taxon>
        <taxon>Propionibacteriales</taxon>
        <taxon>Propionibacteriaceae</taxon>
        <taxon>Microlunatus</taxon>
    </lineage>
</organism>
<accession>A0A7Y9I4F7</accession>
<comment type="caution">
    <text evidence="2">The sequence shown here is derived from an EMBL/GenBank/DDBJ whole genome shotgun (WGS) entry which is preliminary data.</text>
</comment>
<keyword evidence="1" id="KW-0472">Membrane</keyword>
<feature type="transmembrane region" description="Helical" evidence="1">
    <location>
        <begin position="123"/>
        <end position="143"/>
    </location>
</feature>
<dbReference type="Pfam" id="PF06182">
    <property type="entry name" value="ABC2_membrane_6"/>
    <property type="match status" value="1"/>
</dbReference>
<protein>
    <submittedName>
        <fullName evidence="2">ABC-2 type transport system permease protein</fullName>
    </submittedName>
</protein>
<feature type="transmembrane region" description="Helical" evidence="1">
    <location>
        <begin position="35"/>
        <end position="57"/>
    </location>
</feature>
<feature type="transmembrane region" description="Helical" evidence="1">
    <location>
        <begin position="69"/>
        <end position="89"/>
    </location>
</feature>
<keyword evidence="3" id="KW-1185">Reference proteome</keyword>
<sequence length="271" mass="29640">MKSRPVRRHLRVFGRVLALNIGLTFVYRGDFLLMQLGTLLTPLVSLAVWQAALAAGAQVDVTPGFLNSYFLLVAVVNMLTSSWTAWFLADMIRNGTLNKWLIRPASVHLDGFANNLGEKTIKLMLLVPLVLIMVVLVPGGLPLPATPARWLLFALAIGVAMAISYIFDIARGSLAFWFEDVQGFNMAISIMTPVLAGVVVPLALMPPEISGITLWQPFRFMVSFPMEVLLDRVPGGLVFGFAQQAGWLIVFAVVALVVWRRGLRSYSAAGA</sequence>
<dbReference type="AlphaFoldDB" id="A0A7Y9I4F7"/>
<dbReference type="EMBL" id="JACCBU010000001">
    <property type="protein sequence ID" value="NYE69861.1"/>
    <property type="molecule type" value="Genomic_DNA"/>
</dbReference>
<dbReference type="RefSeq" id="WP_179748908.1">
    <property type="nucleotide sequence ID" value="NZ_JACCBU010000001.1"/>
</dbReference>
<proteinExistence type="predicted"/>
<gene>
    <name evidence="2" type="ORF">BKA15_001190</name>
</gene>
<dbReference type="PANTHER" id="PTHR36832:SF1">
    <property type="entry name" value="SLR1174 PROTEIN"/>
    <property type="match status" value="1"/>
</dbReference>
<reference evidence="2 3" key="1">
    <citation type="submission" date="2020-07" db="EMBL/GenBank/DDBJ databases">
        <title>Sequencing the genomes of 1000 actinobacteria strains.</title>
        <authorList>
            <person name="Klenk H.-P."/>
        </authorList>
    </citation>
    <scope>NUCLEOTIDE SEQUENCE [LARGE SCALE GENOMIC DNA]</scope>
    <source>
        <strain evidence="2 3">DSM 22083</strain>
    </source>
</reference>
<evidence type="ECO:0000313" key="3">
    <source>
        <dbReference type="Proteomes" id="UP000569914"/>
    </source>
</evidence>
<dbReference type="InterPro" id="IPR010390">
    <property type="entry name" value="ABC-2_transporter-like"/>
</dbReference>